<reference evidence="8 9" key="1">
    <citation type="submission" date="2014-08" db="EMBL/GenBank/DDBJ databases">
        <title>Porphyromonas gulae strain:COT-052_OH1451 Genome sequencing.</title>
        <authorList>
            <person name="Wallis C."/>
            <person name="Deusch O."/>
            <person name="O'Flynn C."/>
            <person name="Davis I."/>
            <person name="Jospin G."/>
            <person name="Darling A.E."/>
            <person name="Coil D.A."/>
            <person name="Alexiev A."/>
            <person name="Horsfall A."/>
            <person name="Kirkwood N."/>
            <person name="Harris S."/>
            <person name="Eisen J.A."/>
        </authorList>
    </citation>
    <scope>NUCLEOTIDE SEQUENCE [LARGE SCALE GENOMIC DNA]</scope>
    <source>
        <strain evidence="9">COT-052 OH1451</strain>
    </source>
</reference>
<dbReference type="STRING" id="111105.HR09_08340"/>
<dbReference type="SUPFAM" id="SSF54534">
    <property type="entry name" value="FKBP-like"/>
    <property type="match status" value="1"/>
</dbReference>
<comment type="catalytic activity">
    <reaction evidence="1 5 6">
        <text>[protein]-peptidylproline (omega=180) = [protein]-peptidylproline (omega=0)</text>
        <dbReference type="Rhea" id="RHEA:16237"/>
        <dbReference type="Rhea" id="RHEA-COMP:10747"/>
        <dbReference type="Rhea" id="RHEA-COMP:10748"/>
        <dbReference type="ChEBI" id="CHEBI:83833"/>
        <dbReference type="ChEBI" id="CHEBI:83834"/>
        <dbReference type="EC" id="5.2.1.8"/>
    </reaction>
</comment>
<dbReference type="InterPro" id="IPR000774">
    <property type="entry name" value="PPIase_FKBP_N"/>
</dbReference>
<keyword evidence="3 5" id="KW-0697">Rotamase</keyword>
<evidence type="ECO:0000256" key="1">
    <source>
        <dbReference type="ARBA" id="ARBA00000971"/>
    </source>
</evidence>
<evidence type="ECO:0000256" key="4">
    <source>
        <dbReference type="ARBA" id="ARBA00023235"/>
    </source>
</evidence>
<comment type="caution">
    <text evidence="8">The sequence shown here is derived from an EMBL/GenBank/DDBJ whole genome shotgun (WGS) entry which is preliminary data.</text>
</comment>
<dbReference type="NCBIfam" id="NF008602">
    <property type="entry name" value="PRK11570.1"/>
    <property type="match status" value="1"/>
</dbReference>
<dbReference type="RefSeq" id="WP_018965575.1">
    <property type="nucleotide sequence ID" value="NZ_JQJE01000024.1"/>
</dbReference>
<evidence type="ECO:0000313" key="9">
    <source>
        <dbReference type="Proteomes" id="UP000030130"/>
    </source>
</evidence>
<dbReference type="Gene3D" id="3.10.50.40">
    <property type="match status" value="1"/>
</dbReference>
<comment type="similarity">
    <text evidence="2 6">Belongs to the FKBP-type PPIase family.</text>
</comment>
<dbReference type="PANTHER" id="PTHR43811">
    <property type="entry name" value="FKBP-TYPE PEPTIDYL-PROLYL CIS-TRANS ISOMERASE FKPA"/>
    <property type="match status" value="1"/>
</dbReference>
<dbReference type="Gene3D" id="1.10.287.460">
    <property type="entry name" value="Peptidyl-prolyl cis-trans isomerase, FKBP-type, N-terminal domain"/>
    <property type="match status" value="1"/>
</dbReference>
<evidence type="ECO:0000313" key="8">
    <source>
        <dbReference type="EMBL" id="KGN83452.1"/>
    </source>
</evidence>
<gene>
    <name evidence="8" type="ORF">HR08_10810</name>
</gene>
<evidence type="ECO:0000256" key="5">
    <source>
        <dbReference type="PROSITE-ProRule" id="PRU00277"/>
    </source>
</evidence>
<dbReference type="Proteomes" id="UP000030130">
    <property type="component" value="Unassembled WGS sequence"/>
</dbReference>
<evidence type="ECO:0000256" key="3">
    <source>
        <dbReference type="ARBA" id="ARBA00023110"/>
    </source>
</evidence>
<keyword evidence="4 5" id="KW-0413">Isomerase</keyword>
<dbReference type="EC" id="5.2.1.8" evidence="6"/>
<organism evidence="8 9">
    <name type="scientific">Porphyromonas gulae</name>
    <dbReference type="NCBI Taxonomy" id="111105"/>
    <lineage>
        <taxon>Bacteria</taxon>
        <taxon>Pseudomonadati</taxon>
        <taxon>Bacteroidota</taxon>
        <taxon>Bacteroidia</taxon>
        <taxon>Bacteroidales</taxon>
        <taxon>Porphyromonadaceae</taxon>
        <taxon>Porphyromonas</taxon>
    </lineage>
</organism>
<dbReference type="Pfam" id="PF00254">
    <property type="entry name" value="FKBP_C"/>
    <property type="match status" value="1"/>
</dbReference>
<dbReference type="OrthoDB" id="9814548at2"/>
<proteinExistence type="inferred from homology"/>
<evidence type="ECO:0000256" key="6">
    <source>
        <dbReference type="RuleBase" id="RU003915"/>
    </source>
</evidence>
<evidence type="ECO:0000259" key="7">
    <source>
        <dbReference type="PROSITE" id="PS50059"/>
    </source>
</evidence>
<dbReference type="FunFam" id="3.10.50.40:FF:000006">
    <property type="entry name" value="Peptidyl-prolyl cis-trans isomerase"/>
    <property type="match status" value="1"/>
</dbReference>
<accession>A0A0A2F0D6</accession>
<dbReference type="EMBL" id="JRAI01000087">
    <property type="protein sequence ID" value="KGN83452.1"/>
    <property type="molecule type" value="Genomic_DNA"/>
</dbReference>
<name>A0A0A2F0D6_9PORP</name>
<dbReference type="AlphaFoldDB" id="A0A0A2F0D6"/>
<dbReference type="GO" id="GO:0003755">
    <property type="term" value="F:peptidyl-prolyl cis-trans isomerase activity"/>
    <property type="evidence" value="ECO:0007669"/>
    <property type="project" value="UniProtKB-UniRule"/>
</dbReference>
<dbReference type="GO" id="GO:0006457">
    <property type="term" value="P:protein folding"/>
    <property type="evidence" value="ECO:0007669"/>
    <property type="project" value="InterPro"/>
</dbReference>
<dbReference type="PATRIC" id="fig|111105.18.peg.2036"/>
<dbReference type="eggNOG" id="COG0545">
    <property type="taxonomic scope" value="Bacteria"/>
</dbReference>
<dbReference type="PROSITE" id="PS50059">
    <property type="entry name" value="FKBP_PPIASE"/>
    <property type="match status" value="1"/>
</dbReference>
<feature type="domain" description="PPIase FKBP-type" evidence="7">
    <location>
        <begin position="108"/>
        <end position="194"/>
    </location>
</feature>
<protein>
    <recommendedName>
        <fullName evidence="6">Peptidyl-prolyl cis-trans isomerase</fullName>
        <ecNumber evidence="6">5.2.1.8</ecNumber>
    </recommendedName>
</protein>
<dbReference type="PANTHER" id="PTHR43811:SF23">
    <property type="entry name" value="FKBP-TYPE 22 KDA PEPTIDYL-PROLYL CIS-TRANS ISOMERASE"/>
    <property type="match status" value="1"/>
</dbReference>
<dbReference type="InterPro" id="IPR036944">
    <property type="entry name" value="PPIase_FKBP_N_sf"/>
</dbReference>
<dbReference type="InterPro" id="IPR046357">
    <property type="entry name" value="PPIase_dom_sf"/>
</dbReference>
<dbReference type="Pfam" id="PF01346">
    <property type="entry name" value="FKBP_N"/>
    <property type="match status" value="1"/>
</dbReference>
<dbReference type="InterPro" id="IPR001179">
    <property type="entry name" value="PPIase_FKBP_dom"/>
</dbReference>
<sequence length="195" mass="21354">MDKVSYALGLSIGNNFKSSGIDSVVMDDFMQGLSDVLEEKAPQLSYDEAKREIEAYFMDLQQRAVKLNKEAGEEFLKINAHKEGVMTLPSGLQYEVIKMGEGPKPTLSDTVTCHYHGTLINGVVFDSSMDRGEPASFPLKGVIAGWTEILQLMPVGSKWKVTIPSDLAYGDRGAGEHIKPGSTLIFIIELLGINK</sequence>
<evidence type="ECO:0000256" key="2">
    <source>
        <dbReference type="ARBA" id="ARBA00006577"/>
    </source>
</evidence>